<evidence type="ECO:0000256" key="5">
    <source>
        <dbReference type="ARBA" id="ARBA00022630"/>
    </source>
</evidence>
<dbReference type="Pfam" id="PF00258">
    <property type="entry name" value="Flavodoxin_1"/>
    <property type="match status" value="1"/>
</dbReference>
<keyword evidence="10" id="KW-1185">Reference proteome</keyword>
<dbReference type="eggNOG" id="COG0716">
    <property type="taxonomic scope" value="Bacteria"/>
</dbReference>
<dbReference type="EMBL" id="AZGA01000002">
    <property type="protein sequence ID" value="KRM36683.1"/>
    <property type="molecule type" value="Genomic_DNA"/>
</dbReference>
<protein>
    <recommendedName>
        <fullName evidence="8">Flavodoxin-like domain-containing protein</fullName>
    </recommendedName>
</protein>
<dbReference type="RefSeq" id="WP_035453743.1">
    <property type="nucleotide sequence ID" value="NZ_AZGA01000002.1"/>
</dbReference>
<gene>
    <name evidence="9" type="ORF">FC83_GL002558</name>
</gene>
<dbReference type="STRING" id="1423734.FC83_GL002558"/>
<comment type="cofactor">
    <cofactor evidence="1">
        <name>FMN</name>
        <dbReference type="ChEBI" id="CHEBI:58210"/>
    </cofactor>
</comment>
<evidence type="ECO:0000256" key="7">
    <source>
        <dbReference type="ARBA" id="ARBA00022982"/>
    </source>
</evidence>
<keyword evidence="5" id="KW-0285">Flavoprotein</keyword>
<keyword evidence="6" id="KW-0288">FMN</keyword>
<comment type="caution">
    <text evidence="9">The sequence shown here is derived from an EMBL/GenBank/DDBJ whole genome shotgun (WGS) entry which is preliminary data.</text>
</comment>
<comment type="similarity">
    <text evidence="3">Belongs to the flavodoxin family.</text>
</comment>
<keyword evidence="4" id="KW-0813">Transport</keyword>
<evidence type="ECO:0000259" key="8">
    <source>
        <dbReference type="PROSITE" id="PS50902"/>
    </source>
</evidence>
<dbReference type="InterPro" id="IPR050619">
    <property type="entry name" value="Flavodoxin"/>
</dbReference>
<dbReference type="PROSITE" id="PS50902">
    <property type="entry name" value="FLAVODOXIN_LIKE"/>
    <property type="match status" value="1"/>
</dbReference>
<dbReference type="GO" id="GO:0010181">
    <property type="term" value="F:FMN binding"/>
    <property type="evidence" value="ECO:0007669"/>
    <property type="project" value="InterPro"/>
</dbReference>
<evidence type="ECO:0000256" key="3">
    <source>
        <dbReference type="ARBA" id="ARBA00005267"/>
    </source>
</evidence>
<dbReference type="Proteomes" id="UP000051236">
    <property type="component" value="Unassembled WGS sequence"/>
</dbReference>
<name>X0PFM2_9LACO</name>
<reference evidence="9 10" key="1">
    <citation type="journal article" date="2015" name="Genome Announc.">
        <title>Expanding the biotechnology potential of lactobacilli through comparative genomics of 213 strains and associated genera.</title>
        <authorList>
            <person name="Sun Z."/>
            <person name="Harris H.M."/>
            <person name="McCann A."/>
            <person name="Guo C."/>
            <person name="Argimon S."/>
            <person name="Zhang W."/>
            <person name="Yang X."/>
            <person name="Jeffery I.B."/>
            <person name="Cooney J.C."/>
            <person name="Kagawa T.F."/>
            <person name="Liu W."/>
            <person name="Song Y."/>
            <person name="Salvetti E."/>
            <person name="Wrobel A."/>
            <person name="Rasinkangas P."/>
            <person name="Parkhill J."/>
            <person name="Rea M.C."/>
            <person name="O'Sullivan O."/>
            <person name="Ritari J."/>
            <person name="Douillard F.P."/>
            <person name="Paul Ross R."/>
            <person name="Yang R."/>
            <person name="Briner A.E."/>
            <person name="Felis G.E."/>
            <person name="de Vos W.M."/>
            <person name="Barrangou R."/>
            <person name="Klaenhammer T.R."/>
            <person name="Caufield P.W."/>
            <person name="Cui Y."/>
            <person name="Zhang H."/>
            <person name="O'Toole P.W."/>
        </authorList>
    </citation>
    <scope>NUCLEOTIDE SEQUENCE [LARGE SCALE GENOMIC DNA]</scope>
    <source>
        <strain evidence="9 10">DSM 18527</strain>
    </source>
</reference>
<organism evidence="9 10">
    <name type="scientific">Agrilactobacillus composti DSM 18527 = JCM 14202</name>
    <dbReference type="NCBI Taxonomy" id="1423734"/>
    <lineage>
        <taxon>Bacteria</taxon>
        <taxon>Bacillati</taxon>
        <taxon>Bacillota</taxon>
        <taxon>Bacilli</taxon>
        <taxon>Lactobacillales</taxon>
        <taxon>Lactobacillaceae</taxon>
        <taxon>Agrilactobacillus</taxon>
    </lineage>
</organism>
<evidence type="ECO:0000313" key="10">
    <source>
        <dbReference type="Proteomes" id="UP000051236"/>
    </source>
</evidence>
<feature type="domain" description="Flavodoxin-like" evidence="8">
    <location>
        <begin position="4"/>
        <end position="143"/>
    </location>
</feature>
<proteinExistence type="inferred from homology"/>
<dbReference type="OrthoDB" id="9790745at2"/>
<accession>X0PFM2</accession>
<dbReference type="Gene3D" id="3.40.50.360">
    <property type="match status" value="1"/>
</dbReference>
<dbReference type="NCBIfam" id="NF005587">
    <property type="entry name" value="PRK07308.1"/>
    <property type="match status" value="1"/>
</dbReference>
<dbReference type="InterPro" id="IPR029039">
    <property type="entry name" value="Flavoprotein-like_sf"/>
</dbReference>
<evidence type="ECO:0000256" key="4">
    <source>
        <dbReference type="ARBA" id="ARBA00022448"/>
    </source>
</evidence>
<evidence type="ECO:0000313" key="9">
    <source>
        <dbReference type="EMBL" id="KRM36683.1"/>
    </source>
</evidence>
<dbReference type="AlphaFoldDB" id="X0PFM2"/>
<comment type="function">
    <text evidence="2">Low-potential electron donor to a number of redox enzymes.</text>
</comment>
<evidence type="ECO:0000256" key="2">
    <source>
        <dbReference type="ARBA" id="ARBA00003297"/>
    </source>
</evidence>
<dbReference type="PATRIC" id="fig|1423734.3.peg.2594"/>
<keyword evidence="7" id="KW-0249">Electron transport</keyword>
<dbReference type="SUPFAM" id="SSF52218">
    <property type="entry name" value="Flavoproteins"/>
    <property type="match status" value="1"/>
</dbReference>
<evidence type="ECO:0000256" key="6">
    <source>
        <dbReference type="ARBA" id="ARBA00022643"/>
    </source>
</evidence>
<evidence type="ECO:0000256" key="1">
    <source>
        <dbReference type="ARBA" id="ARBA00001917"/>
    </source>
</evidence>
<dbReference type="InterPro" id="IPR008254">
    <property type="entry name" value="Flavodoxin/NO_synth"/>
</dbReference>
<dbReference type="PANTHER" id="PTHR42809:SF1">
    <property type="entry name" value="FLAVODOXIN 1"/>
    <property type="match status" value="1"/>
</dbReference>
<dbReference type="GO" id="GO:0016651">
    <property type="term" value="F:oxidoreductase activity, acting on NAD(P)H"/>
    <property type="evidence" value="ECO:0007669"/>
    <property type="project" value="UniProtKB-ARBA"/>
</dbReference>
<dbReference type="PANTHER" id="PTHR42809">
    <property type="entry name" value="FLAVODOXIN 2"/>
    <property type="match status" value="1"/>
</dbReference>
<sequence length="146" mass="16361">MATVKIVWASMSGRNEQIANFLNEYFMQKGAIVDMSEVSQTDAEDFANYDIDVVVSYTYHQGELPDEAADFFEDLKTLDLTGKVYGLTGSSSSKHKYFGRALDYYDEVFQQIGATKGSEILKIDEDPSAEDLKKLRQFADDLLAAV</sequence>